<protein>
    <submittedName>
        <fullName evidence="3">Uncharacterized protein</fullName>
    </submittedName>
</protein>
<dbReference type="Gene3D" id="1.20.140.150">
    <property type="match status" value="2"/>
</dbReference>
<dbReference type="Proteomes" id="UP000290809">
    <property type="component" value="Unassembled WGS sequence"/>
</dbReference>
<evidence type="ECO:0000313" key="4">
    <source>
        <dbReference type="Proteomes" id="UP000290809"/>
    </source>
</evidence>
<feature type="compositionally biased region" description="Polar residues" evidence="1">
    <location>
        <begin position="676"/>
        <end position="688"/>
    </location>
</feature>
<feature type="transmembrane region" description="Helical" evidence="2">
    <location>
        <begin position="1107"/>
        <end position="1125"/>
    </location>
</feature>
<evidence type="ECO:0000256" key="2">
    <source>
        <dbReference type="SAM" id="Phobius"/>
    </source>
</evidence>
<evidence type="ECO:0000313" key="3">
    <source>
        <dbReference type="EMBL" id="RTG85799.1"/>
    </source>
</evidence>
<accession>A0A430QDJ5</accession>
<gene>
    <name evidence="3" type="ORF">DC041_0005809</name>
</gene>
<dbReference type="AlphaFoldDB" id="A0A430QDJ5"/>
<feature type="compositionally biased region" description="Polar residues" evidence="1">
    <location>
        <begin position="800"/>
        <end position="818"/>
    </location>
</feature>
<proteinExistence type="predicted"/>
<dbReference type="EMBL" id="QMKO01001907">
    <property type="protein sequence ID" value="RTG85799.1"/>
    <property type="molecule type" value="Genomic_DNA"/>
</dbReference>
<feature type="transmembrane region" description="Helical" evidence="2">
    <location>
        <begin position="1018"/>
        <end position="1043"/>
    </location>
</feature>
<keyword evidence="4" id="KW-1185">Reference proteome</keyword>
<comment type="caution">
    <text evidence="3">The sequence shown here is derived from an EMBL/GenBank/DDBJ whole genome shotgun (WGS) entry which is preliminary data.</text>
</comment>
<feature type="region of interest" description="Disordered" evidence="1">
    <location>
        <begin position="674"/>
        <end position="697"/>
    </location>
</feature>
<feature type="transmembrane region" description="Helical" evidence="2">
    <location>
        <begin position="923"/>
        <end position="947"/>
    </location>
</feature>
<keyword evidence="2" id="KW-0472">Membrane</keyword>
<keyword evidence="2" id="KW-0812">Transmembrane</keyword>
<feature type="transmembrane region" description="Helical" evidence="2">
    <location>
        <begin position="1069"/>
        <end position="1095"/>
    </location>
</feature>
<dbReference type="STRING" id="6184.A0A430QDJ5"/>
<evidence type="ECO:0000256" key="1">
    <source>
        <dbReference type="SAM" id="MobiDB-lite"/>
    </source>
</evidence>
<feature type="region of interest" description="Disordered" evidence="1">
    <location>
        <begin position="800"/>
        <end position="832"/>
    </location>
</feature>
<organism evidence="3 4">
    <name type="scientific">Schistosoma bovis</name>
    <name type="common">Blood fluke</name>
    <dbReference type="NCBI Taxonomy" id="6184"/>
    <lineage>
        <taxon>Eukaryota</taxon>
        <taxon>Metazoa</taxon>
        <taxon>Spiralia</taxon>
        <taxon>Lophotrochozoa</taxon>
        <taxon>Platyhelminthes</taxon>
        <taxon>Trematoda</taxon>
        <taxon>Digenea</taxon>
        <taxon>Strigeidida</taxon>
        <taxon>Schistosomatoidea</taxon>
        <taxon>Schistosomatidae</taxon>
        <taxon>Schistosoma</taxon>
    </lineage>
</organism>
<sequence>MENEHDIKSFHRMPSERRRKLWSLAARAAVKCPDDVEKDITTQHESSLIKESGSLAKTQDSGVSVDFAYDNQPYSTSYSPFTSHSHCRISLDTENAENYDYGRLSRGVKRFYDPVQNVTLSADLSDTANIERGRSYVTKRKSVFSIPHIPSHISSASANMRRIRKASKQFDTSIKHGSADTSGLGSSLDWVSLETGQTPFYRKMSSQYVHNPRTIITVHKSLDEKQTTRPLVVKKHLTSDDGDTERYLLQEFPLKIYTSTIAPGNPQESFLNRDFVISSQHRQKPVKLQQLVYQPDYHLETTISVSESGSPYRPKSDIPPRRTIRDPHMITRSFDQAYYAHNIPYNHSNIPTTNVSRSDEGSVPLTYFDQHETINWPIFTETDVNLSRYASGLDDDTREKMLTDMRNRSVHWGPIYRKDRRYYPKDYYWMNQQQRKRHEQQKSKTIYRRSHTLGDSAENIDTDWMPTRSKAQFKTQLYTTPPPTDEKEAYYNGLLMEHKLKEPHMDFQTFCRLRRLGRINEKYHFGLDTGIIDESQKLLRESQDSFHLKPTYSTRRRWTSAEIPEVKVSPVFADSAEIKYGENEREDHRTIEHFDQVYPIDVYNYTKYTTGRKRPYHEQFSPYDQHRIAYEDEVIKRPWSQTHKTDRYLTPHRGDSLRKALSLDKPSYIPTPLPKLSSSQQYYHSSPEQLKHPEESLESKFTRQQHFKYHIPYYSSSFDYPSLSSSKTRPLIHPGYIQTYNFFSPIEEKGDFESETKGHPLMSRFNEDKDDICEKNEKIYPMQIKDDHGLSAHKQKSASHVTTDITGDTSNHSSQKKIYQSPLKKTISPSASTDDIIPYDRKSFISHKEVRINESQTHEPTGIKKSVTLSNDINIKQSPQTTTRHTTTMSSSGILKVSVHLGESEIQEFAEYWDHSIFSGARITAVCLAGVASVCLVCSVCASTWLYQGYANNITHSGFWKRCNYFNQTCEIMLPFITKHEANNITHSGFWKRCNYFNQTCEIMLPFITKHEGWQDGAFFILVLAILLGFLGLSLSVAGHLVYALPKRLYYFHSGGEAHVVAGWQDGAFFILVLAILLGFLGLSLSVAGHLVYALPKRLYYFHSGGEAHVVAAFVTALSVLIYHITIKLHLRTEGPVNFGEAYGISWFACFLHIMAAILLLLDEIINELVNLARRVHCVRTCLKCIIHTYSKTVQKKRQLFTHYNIKFYNDK</sequence>
<feature type="transmembrane region" description="Helical" evidence="2">
    <location>
        <begin position="1145"/>
        <end position="1166"/>
    </location>
</feature>
<keyword evidence="2" id="KW-1133">Transmembrane helix</keyword>
<name>A0A430QDJ5_SCHBO</name>
<reference evidence="3 4" key="1">
    <citation type="journal article" date="2019" name="PLoS Pathog.">
        <title>Genome sequence of the bovine parasite Schistosoma bovis Tanzania.</title>
        <authorList>
            <person name="Oey H."/>
            <person name="Zakrzewski M."/>
            <person name="Gobert G."/>
            <person name="Gravermann K."/>
            <person name="Stoye J."/>
            <person name="Jones M."/>
            <person name="Mcmanus D."/>
            <person name="Krause L."/>
        </authorList>
    </citation>
    <scope>NUCLEOTIDE SEQUENCE [LARGE SCALE GENOMIC DNA]</scope>
    <source>
        <strain evidence="3 4">TAN1997</strain>
    </source>
</reference>